<feature type="domain" description="Agenet" evidence="5">
    <location>
        <begin position="154"/>
        <end position="227"/>
    </location>
</feature>
<accession>A0A3P6B1C1</accession>
<keyword evidence="2" id="KW-0341">Growth regulation</keyword>
<dbReference type="CDD" id="cd20406">
    <property type="entry name" value="Tudor_Agenet_AtDUF_rpt2_4"/>
    <property type="match status" value="1"/>
</dbReference>
<feature type="coiled-coil region" evidence="3">
    <location>
        <begin position="559"/>
        <end position="598"/>
    </location>
</feature>
<dbReference type="PANTHER" id="PTHR31917:SF50">
    <property type="entry name" value="DUF724 DOMAIN-CONTAINING PROTEIN 1-RELATED"/>
    <property type="match status" value="1"/>
</dbReference>
<gene>
    <name evidence="6" type="ORF">BRAA02T07651Z</name>
</gene>
<feature type="compositionally biased region" description="Low complexity" evidence="4">
    <location>
        <begin position="362"/>
        <end position="373"/>
    </location>
</feature>
<dbReference type="SMART" id="SM00743">
    <property type="entry name" value="Agenet"/>
    <property type="match status" value="3"/>
</dbReference>
<reference evidence="6" key="1">
    <citation type="submission" date="2018-11" db="EMBL/GenBank/DDBJ databases">
        <authorList>
            <consortium name="Genoscope - CEA"/>
            <person name="William W."/>
        </authorList>
    </citation>
    <scope>NUCLEOTIDE SEQUENCE</scope>
</reference>
<evidence type="ECO:0000256" key="3">
    <source>
        <dbReference type="SAM" id="Coils"/>
    </source>
</evidence>
<dbReference type="AlphaFoldDB" id="A0A3P6B1C1"/>
<evidence type="ECO:0000256" key="4">
    <source>
        <dbReference type="SAM" id="MobiDB-lite"/>
    </source>
</evidence>
<dbReference type="Pfam" id="PF05641">
    <property type="entry name" value="Agenet"/>
    <property type="match status" value="1"/>
</dbReference>
<dbReference type="InterPro" id="IPR008395">
    <property type="entry name" value="Agenet-like_dom"/>
</dbReference>
<evidence type="ECO:0000256" key="1">
    <source>
        <dbReference type="ARBA" id="ARBA00022448"/>
    </source>
</evidence>
<dbReference type="InterPro" id="IPR014002">
    <property type="entry name" value="Agenet_dom_plant"/>
</dbReference>
<evidence type="ECO:0000313" key="6">
    <source>
        <dbReference type="EMBL" id="VDC90098.1"/>
    </source>
</evidence>
<feature type="domain" description="Agenet" evidence="5">
    <location>
        <begin position="229"/>
        <end position="285"/>
    </location>
</feature>
<dbReference type="PANTHER" id="PTHR31917">
    <property type="entry name" value="AGENET DOMAIN-CONTAINING PROTEIN-RELATED"/>
    <property type="match status" value="1"/>
</dbReference>
<proteinExistence type="predicted"/>
<feature type="region of interest" description="Disordered" evidence="4">
    <location>
        <begin position="351"/>
        <end position="431"/>
    </location>
</feature>
<protein>
    <recommendedName>
        <fullName evidence="5">Agenet domain-containing protein</fullName>
    </recommendedName>
</protein>
<evidence type="ECO:0000256" key="2">
    <source>
        <dbReference type="ARBA" id="ARBA00022604"/>
    </source>
</evidence>
<organism evidence="6">
    <name type="scientific">Brassica campestris</name>
    <name type="common">Field mustard</name>
    <dbReference type="NCBI Taxonomy" id="3711"/>
    <lineage>
        <taxon>Eukaryota</taxon>
        <taxon>Viridiplantae</taxon>
        <taxon>Streptophyta</taxon>
        <taxon>Embryophyta</taxon>
        <taxon>Tracheophyta</taxon>
        <taxon>Spermatophyta</taxon>
        <taxon>Magnoliopsida</taxon>
        <taxon>eudicotyledons</taxon>
        <taxon>Gunneridae</taxon>
        <taxon>Pentapetalae</taxon>
        <taxon>rosids</taxon>
        <taxon>malvids</taxon>
        <taxon>Brassicales</taxon>
        <taxon>Brassicaceae</taxon>
        <taxon>Brassiceae</taxon>
        <taxon>Brassica</taxon>
    </lineage>
</organism>
<dbReference type="Pfam" id="PF05266">
    <property type="entry name" value="DUF724"/>
    <property type="match status" value="1"/>
</dbReference>
<feature type="domain" description="Agenet" evidence="5">
    <location>
        <begin position="84"/>
        <end position="140"/>
    </location>
</feature>
<name>A0A3P6B1C1_BRACM</name>
<dbReference type="EMBL" id="LR031573">
    <property type="protein sequence ID" value="VDC90098.1"/>
    <property type="molecule type" value="Genomic_DNA"/>
</dbReference>
<evidence type="ECO:0000259" key="5">
    <source>
        <dbReference type="SMART" id="SM00743"/>
    </source>
</evidence>
<feature type="compositionally biased region" description="Low complexity" evidence="4">
    <location>
        <begin position="399"/>
        <end position="417"/>
    </location>
</feature>
<dbReference type="InterPro" id="IPR007930">
    <property type="entry name" value="DUF724"/>
</dbReference>
<sequence>MRSLPSERLSLMEGCQVEISYTNNRFKKVWYSATIELERQTKPKSRFRQRCVRVLKDDSLAPLTVFTHKASFRPIPTDRYEDRVEIKEGSIVDADHKDEWWVGLVVKQVGDDKFLVLFDTPSDIVLFKREQLRVHLDWVDETWWVLPGRSVQKPMFISGAMVEVSDKIDKGEVVWVPAIIIKEIEEEDEKKYFVKVCVNPSSFEGIKKRPNKEVDMRSIRPRPPPFSAEELKLVDYIEVFHGTSWRQGRVIGRVFRGRCKVLLEATNKLLSFKISDIRPSKVWEDGVWKVLYTLFQSVLNLLSVTNLPLQDFYINDTAVSALQLQQTSSSSVFIFIFFFYQCIMLQPRESPSTQGSVDEMSDSSSTFSPASNSPRENPMESPLTQGLVDEISDSGNTFSPVSNSPPVTPSPSISATPLMQTRENVKEEKLSSVEETEARDITMVLPFEKKLPIWKTVESMEVFKTFPQSPHFTPLLEIREDAREMSAVGMLLTFSGLLEEVKSLKLNNPISSLNSLSDSFTELEKHGFDVKVPMLRISKLLSLIDRQAKKMEELEDCEKVTAEKESTKVENERKILELQKLNEEADKEIAQSKSCEATIGQQLDDVKLQFHTTASAPW</sequence>
<keyword evidence="1" id="KW-0813">Transport</keyword>
<keyword evidence="3" id="KW-0175">Coiled coil</keyword>